<reference evidence="1" key="1">
    <citation type="submission" date="2020-09" db="EMBL/GenBank/DDBJ databases">
        <title>A novel bacterium of genus Paenibacillus, isolated from South China Sea.</title>
        <authorList>
            <person name="Huang H."/>
            <person name="Mo K."/>
            <person name="Hu Y."/>
        </authorList>
    </citation>
    <scope>NUCLEOTIDE SEQUENCE</scope>
    <source>
        <strain evidence="1">IB182496</strain>
    </source>
</reference>
<dbReference type="AlphaFoldDB" id="A0A927GSS9"/>
<gene>
    <name evidence="1" type="ORF">IDH44_12350</name>
</gene>
<protein>
    <submittedName>
        <fullName evidence="1">Uncharacterized protein</fullName>
    </submittedName>
</protein>
<organism evidence="1 2">
    <name type="scientific">Paenibacillus sabuli</name>
    <dbReference type="NCBI Taxonomy" id="2772509"/>
    <lineage>
        <taxon>Bacteria</taxon>
        <taxon>Bacillati</taxon>
        <taxon>Bacillota</taxon>
        <taxon>Bacilli</taxon>
        <taxon>Bacillales</taxon>
        <taxon>Paenibacillaceae</taxon>
        <taxon>Paenibacillus</taxon>
    </lineage>
</organism>
<name>A0A927GSS9_9BACL</name>
<dbReference type="Pfam" id="PF19668">
    <property type="entry name" value="DUF6171"/>
    <property type="match status" value="1"/>
</dbReference>
<evidence type="ECO:0000313" key="1">
    <source>
        <dbReference type="EMBL" id="MBD2845987.1"/>
    </source>
</evidence>
<evidence type="ECO:0000313" key="2">
    <source>
        <dbReference type="Proteomes" id="UP000621560"/>
    </source>
</evidence>
<keyword evidence="2" id="KW-1185">Reference proteome</keyword>
<accession>A0A927GSS9</accession>
<proteinExistence type="predicted"/>
<dbReference type="Proteomes" id="UP000621560">
    <property type="component" value="Unassembled WGS sequence"/>
</dbReference>
<dbReference type="InterPro" id="IPR046169">
    <property type="entry name" value="DUF6171"/>
</dbReference>
<dbReference type="EMBL" id="JACXIZ010000020">
    <property type="protein sequence ID" value="MBD2845987.1"/>
    <property type="molecule type" value="Genomic_DNA"/>
</dbReference>
<comment type="caution">
    <text evidence="1">The sequence shown here is derived from an EMBL/GenBank/DDBJ whole genome shotgun (WGS) entry which is preliminary data.</text>
</comment>
<sequence>MSGPKGRRPCRGCRGEAEITSEQIERGVGALLRSGRPLVPEPLYAQRLAACAACPSLLGGHTCARCGCIVQISARLRERRCPNPGGGRWPA</sequence>
<dbReference type="RefSeq" id="WP_190918070.1">
    <property type="nucleotide sequence ID" value="NZ_JACXIZ010000020.1"/>
</dbReference>